<feature type="repeat" description="PPR" evidence="2">
    <location>
        <begin position="95"/>
        <end position="129"/>
    </location>
</feature>
<dbReference type="InterPro" id="IPR032867">
    <property type="entry name" value="DYW_dom"/>
</dbReference>
<dbReference type="Pfam" id="PF14432">
    <property type="entry name" value="DYW_deaminase"/>
    <property type="match status" value="1"/>
</dbReference>
<dbReference type="FunFam" id="1.25.40.10:FF:000407">
    <property type="entry name" value="Putative pentatricopeptide repeat-containing protein"/>
    <property type="match status" value="1"/>
</dbReference>
<evidence type="ECO:0000256" key="2">
    <source>
        <dbReference type="PROSITE-ProRule" id="PRU00708"/>
    </source>
</evidence>
<feature type="repeat" description="PPR" evidence="2">
    <location>
        <begin position="165"/>
        <end position="199"/>
    </location>
</feature>
<protein>
    <submittedName>
        <fullName evidence="4">Putative pentatricopeptide repeat-containing protein At5g52630</fullName>
    </submittedName>
</protein>
<dbReference type="GO" id="GO:0008270">
    <property type="term" value="F:zinc ion binding"/>
    <property type="evidence" value="ECO:0007669"/>
    <property type="project" value="InterPro"/>
</dbReference>
<dbReference type="PANTHER" id="PTHR47926">
    <property type="entry name" value="PENTATRICOPEPTIDE REPEAT-CONTAINING PROTEIN"/>
    <property type="match status" value="1"/>
</dbReference>
<evidence type="ECO:0000256" key="1">
    <source>
        <dbReference type="ARBA" id="ARBA00022737"/>
    </source>
</evidence>
<reference evidence="4" key="1">
    <citation type="submission" date="2015-07" db="EMBL/GenBank/DDBJ databases">
        <title>Transcriptome Assembly of Anthurium amnicola.</title>
        <authorList>
            <person name="Suzuki J."/>
        </authorList>
    </citation>
    <scope>NUCLEOTIDE SEQUENCE</scope>
</reference>
<dbReference type="AlphaFoldDB" id="A0A1D1Z8E2"/>
<dbReference type="EMBL" id="GDJX01004765">
    <property type="protein sequence ID" value="JAT63171.1"/>
    <property type="molecule type" value="Transcribed_RNA"/>
</dbReference>
<dbReference type="Gene3D" id="1.25.40.10">
    <property type="entry name" value="Tetratricopeptide repeat domain"/>
    <property type="match status" value="3"/>
</dbReference>
<organism evidence="4">
    <name type="scientific">Anthurium amnicola</name>
    <dbReference type="NCBI Taxonomy" id="1678845"/>
    <lineage>
        <taxon>Eukaryota</taxon>
        <taxon>Viridiplantae</taxon>
        <taxon>Streptophyta</taxon>
        <taxon>Embryophyta</taxon>
        <taxon>Tracheophyta</taxon>
        <taxon>Spermatophyta</taxon>
        <taxon>Magnoliopsida</taxon>
        <taxon>Liliopsida</taxon>
        <taxon>Araceae</taxon>
        <taxon>Pothoideae</taxon>
        <taxon>Potheae</taxon>
        <taxon>Anthurium</taxon>
    </lineage>
</organism>
<feature type="repeat" description="PPR" evidence="2">
    <location>
        <begin position="341"/>
        <end position="376"/>
    </location>
</feature>
<accession>A0A1D1Z8E2</accession>
<sequence length="613" mass="67447">MPFFPASQTPLLATPARPLQLPTDPRALCDLLAALTSARSLPSGQQLHAHVVKSGVVPLPILSNHLISFYSKCQLPHLAHRVFLDCRGVAASGPTTATWSCLISSFAQNELPHLALRAFLGMLRSGRLPNDHIFPSATKSCAALSDARLGRAVHSLAVRTGFDSDVFVASSLVDMYAKCAEIGHARRVFDEMPERNIVSWSGMIYGYAQMGLDEEALALFKMVLLRDGLGVAGGDMGSVNDFTYSCVVRVCSSATLLELGRQIHGHCFKTSFDSSSFVGSSLISLYSKCGEVEQAYRVFDDMPVRNLGAWNAMLIACAQHGHTQDAFGYFERMKGTGTKPNFITFLCMLSACSHAGLVEDGKRYFQMMEKEQGIQPGAEHYACMVDLLGRAGKLQEALEFIKQMPLEPTESVWGALLTGCRIHGDTDTAAFAAARLFEMGSTSCGAHMLLSNAYAAAGDYEGAARARKAMRDRGLKKETGLSWVEWGNQVHTFVSGDERHALREEIYAKLEELREEMGRAGYVVDTSFVLRDLDGEEKQRLILCHSERLAIAFALLSLPPERPIKVMKNLRVCGDCHTWIKFVSKCIGRTVILRDNNRFHRFDAGVCSCGDYW</sequence>
<dbReference type="InterPro" id="IPR002885">
    <property type="entry name" value="PPR_rpt"/>
</dbReference>
<dbReference type="Pfam" id="PF01535">
    <property type="entry name" value="PPR"/>
    <property type="match status" value="4"/>
</dbReference>
<dbReference type="Pfam" id="PF13041">
    <property type="entry name" value="PPR_2"/>
    <property type="match status" value="1"/>
</dbReference>
<dbReference type="NCBIfam" id="TIGR00756">
    <property type="entry name" value="PPR"/>
    <property type="match status" value="4"/>
</dbReference>
<dbReference type="FunFam" id="1.25.40.10:FF:000344">
    <property type="entry name" value="Pentatricopeptide repeat-containing protein"/>
    <property type="match status" value="1"/>
</dbReference>
<keyword evidence="1" id="KW-0677">Repeat</keyword>
<dbReference type="Pfam" id="PF20431">
    <property type="entry name" value="E_motif"/>
    <property type="match status" value="1"/>
</dbReference>
<evidence type="ECO:0000259" key="3">
    <source>
        <dbReference type="Pfam" id="PF14432"/>
    </source>
</evidence>
<dbReference type="InterPro" id="IPR046960">
    <property type="entry name" value="PPR_At4g14850-like_plant"/>
</dbReference>
<gene>
    <name evidence="4" type="primary">PCMP-H52_2</name>
    <name evidence="4" type="ORF">g.42361</name>
</gene>
<dbReference type="GO" id="GO:0009451">
    <property type="term" value="P:RNA modification"/>
    <property type="evidence" value="ECO:0007669"/>
    <property type="project" value="InterPro"/>
</dbReference>
<dbReference type="PANTHER" id="PTHR47926:SF351">
    <property type="entry name" value="MITOCHONDRIAL RNAEDITING FACTOR 1"/>
    <property type="match status" value="1"/>
</dbReference>
<dbReference type="GO" id="GO:0003723">
    <property type="term" value="F:RNA binding"/>
    <property type="evidence" value="ECO:0007669"/>
    <property type="project" value="InterPro"/>
</dbReference>
<proteinExistence type="predicted"/>
<dbReference type="InterPro" id="IPR046848">
    <property type="entry name" value="E_motif"/>
</dbReference>
<feature type="repeat" description="PPR" evidence="2">
    <location>
        <begin position="306"/>
        <end position="340"/>
    </location>
</feature>
<feature type="domain" description="DYW" evidence="3">
    <location>
        <begin position="521"/>
        <end position="613"/>
    </location>
</feature>
<dbReference type="InterPro" id="IPR011990">
    <property type="entry name" value="TPR-like_helical_dom_sf"/>
</dbReference>
<name>A0A1D1Z8E2_9ARAE</name>
<evidence type="ECO:0000313" key="4">
    <source>
        <dbReference type="EMBL" id="JAT63171.1"/>
    </source>
</evidence>
<dbReference type="PROSITE" id="PS51375">
    <property type="entry name" value="PPR"/>
    <property type="match status" value="4"/>
</dbReference>